<dbReference type="EMBL" id="JAIWYP010000006">
    <property type="protein sequence ID" value="KAH3805645.1"/>
    <property type="molecule type" value="Genomic_DNA"/>
</dbReference>
<dbReference type="AlphaFoldDB" id="A0A9D4FV97"/>
<feature type="chain" id="PRO_5038811107" evidence="1">
    <location>
        <begin position="22"/>
        <end position="71"/>
    </location>
</feature>
<evidence type="ECO:0000256" key="1">
    <source>
        <dbReference type="SAM" id="SignalP"/>
    </source>
</evidence>
<reference evidence="2" key="1">
    <citation type="journal article" date="2019" name="bioRxiv">
        <title>The Genome of the Zebra Mussel, Dreissena polymorpha: A Resource for Invasive Species Research.</title>
        <authorList>
            <person name="McCartney M.A."/>
            <person name="Auch B."/>
            <person name="Kono T."/>
            <person name="Mallez S."/>
            <person name="Zhang Y."/>
            <person name="Obille A."/>
            <person name="Becker A."/>
            <person name="Abrahante J.E."/>
            <person name="Garbe J."/>
            <person name="Badalamenti J.P."/>
            <person name="Herman A."/>
            <person name="Mangelson H."/>
            <person name="Liachko I."/>
            <person name="Sullivan S."/>
            <person name="Sone E.D."/>
            <person name="Koren S."/>
            <person name="Silverstein K.A.T."/>
            <person name="Beckman K.B."/>
            <person name="Gohl D.M."/>
        </authorList>
    </citation>
    <scope>NUCLEOTIDE SEQUENCE</scope>
    <source>
        <strain evidence="2">Duluth1</strain>
        <tissue evidence="2">Whole animal</tissue>
    </source>
</reference>
<gene>
    <name evidence="2" type="ORF">DPMN_133950</name>
</gene>
<dbReference type="Proteomes" id="UP000828390">
    <property type="component" value="Unassembled WGS sequence"/>
</dbReference>
<evidence type="ECO:0000313" key="3">
    <source>
        <dbReference type="Proteomes" id="UP000828390"/>
    </source>
</evidence>
<reference evidence="2" key="2">
    <citation type="submission" date="2020-11" db="EMBL/GenBank/DDBJ databases">
        <authorList>
            <person name="McCartney M.A."/>
            <person name="Auch B."/>
            <person name="Kono T."/>
            <person name="Mallez S."/>
            <person name="Becker A."/>
            <person name="Gohl D.M."/>
            <person name="Silverstein K.A.T."/>
            <person name="Koren S."/>
            <person name="Bechman K.B."/>
            <person name="Herman A."/>
            <person name="Abrahante J.E."/>
            <person name="Garbe J."/>
        </authorList>
    </citation>
    <scope>NUCLEOTIDE SEQUENCE</scope>
    <source>
        <strain evidence="2">Duluth1</strain>
        <tissue evidence="2">Whole animal</tissue>
    </source>
</reference>
<organism evidence="2 3">
    <name type="scientific">Dreissena polymorpha</name>
    <name type="common">Zebra mussel</name>
    <name type="synonym">Mytilus polymorpha</name>
    <dbReference type="NCBI Taxonomy" id="45954"/>
    <lineage>
        <taxon>Eukaryota</taxon>
        <taxon>Metazoa</taxon>
        <taxon>Spiralia</taxon>
        <taxon>Lophotrochozoa</taxon>
        <taxon>Mollusca</taxon>
        <taxon>Bivalvia</taxon>
        <taxon>Autobranchia</taxon>
        <taxon>Heteroconchia</taxon>
        <taxon>Euheterodonta</taxon>
        <taxon>Imparidentia</taxon>
        <taxon>Neoheterodontei</taxon>
        <taxon>Myida</taxon>
        <taxon>Dreissenoidea</taxon>
        <taxon>Dreissenidae</taxon>
        <taxon>Dreissena</taxon>
    </lineage>
</organism>
<keyword evidence="3" id="KW-1185">Reference proteome</keyword>
<sequence length="71" mass="8184">METMASKILIICVLLPSVFDAKSIDIMDDRMQQFETLLQNMSKQLEKEHLARIEIEKKLANAGKIFVVFDL</sequence>
<feature type="signal peptide" evidence="1">
    <location>
        <begin position="1"/>
        <end position="21"/>
    </location>
</feature>
<name>A0A9D4FV97_DREPO</name>
<proteinExistence type="predicted"/>
<accession>A0A9D4FV97</accession>
<evidence type="ECO:0000313" key="2">
    <source>
        <dbReference type="EMBL" id="KAH3805645.1"/>
    </source>
</evidence>
<keyword evidence="1" id="KW-0732">Signal</keyword>
<protein>
    <submittedName>
        <fullName evidence="2">Uncharacterized protein</fullName>
    </submittedName>
</protein>
<comment type="caution">
    <text evidence="2">The sequence shown here is derived from an EMBL/GenBank/DDBJ whole genome shotgun (WGS) entry which is preliminary data.</text>
</comment>